<keyword evidence="4" id="KW-1185">Reference proteome</keyword>
<evidence type="ECO:0000313" key="3">
    <source>
        <dbReference type="EMBL" id="KAK5165430.1"/>
    </source>
</evidence>
<dbReference type="GeneID" id="89930291"/>
<keyword evidence="2" id="KW-0732">Signal</keyword>
<evidence type="ECO:0000256" key="1">
    <source>
        <dbReference type="SAM" id="MobiDB-lite"/>
    </source>
</evidence>
<comment type="caution">
    <text evidence="3">The sequence shown here is derived from an EMBL/GenBank/DDBJ whole genome shotgun (WGS) entry which is preliminary data.</text>
</comment>
<evidence type="ECO:0008006" key="5">
    <source>
        <dbReference type="Google" id="ProtNLM"/>
    </source>
</evidence>
<gene>
    <name evidence="3" type="ORF">LTR77_008959</name>
</gene>
<dbReference type="Pfam" id="PF13668">
    <property type="entry name" value="Ferritin_2"/>
    <property type="match status" value="1"/>
</dbReference>
<reference evidence="3 4" key="1">
    <citation type="submission" date="2023-08" db="EMBL/GenBank/DDBJ databases">
        <title>Black Yeasts Isolated from many extreme environments.</title>
        <authorList>
            <person name="Coleine C."/>
            <person name="Stajich J.E."/>
            <person name="Selbmann L."/>
        </authorList>
    </citation>
    <scope>NUCLEOTIDE SEQUENCE [LARGE SCALE GENOMIC DNA]</scope>
    <source>
        <strain evidence="3 4">CCFEE 5935</strain>
    </source>
</reference>
<feature type="region of interest" description="Disordered" evidence="1">
    <location>
        <begin position="26"/>
        <end position="53"/>
    </location>
</feature>
<evidence type="ECO:0000256" key="2">
    <source>
        <dbReference type="SAM" id="SignalP"/>
    </source>
</evidence>
<feature type="chain" id="PRO_5043720818" description="Sexual development protein" evidence="2">
    <location>
        <begin position="19"/>
        <end position="393"/>
    </location>
</feature>
<evidence type="ECO:0000313" key="4">
    <source>
        <dbReference type="Proteomes" id="UP001337655"/>
    </source>
</evidence>
<protein>
    <recommendedName>
        <fullName evidence="5">Sexual development protein</fullName>
    </recommendedName>
</protein>
<dbReference type="RefSeq" id="XP_064655514.1">
    <property type="nucleotide sequence ID" value="XM_064806188.1"/>
</dbReference>
<dbReference type="EMBL" id="JAVRRT010000016">
    <property type="protein sequence ID" value="KAK5165430.1"/>
    <property type="molecule type" value="Genomic_DNA"/>
</dbReference>
<organism evidence="3 4">
    <name type="scientific">Saxophila tyrrhenica</name>
    <dbReference type="NCBI Taxonomy" id="1690608"/>
    <lineage>
        <taxon>Eukaryota</taxon>
        <taxon>Fungi</taxon>
        <taxon>Dikarya</taxon>
        <taxon>Ascomycota</taxon>
        <taxon>Pezizomycotina</taxon>
        <taxon>Dothideomycetes</taxon>
        <taxon>Dothideomycetidae</taxon>
        <taxon>Mycosphaerellales</taxon>
        <taxon>Extremaceae</taxon>
        <taxon>Saxophila</taxon>
    </lineage>
</organism>
<dbReference type="AlphaFoldDB" id="A0AAV9NZI9"/>
<sequence>MLKTLASVVLLSTSVAIAAPWGGSQQFGGKPHPPPGFFPSHGDHGKFGGHGYGSGNGSGQVPFTFPLANGFPNIKNPSPALTQIEKQAHGTLPNTPLSPTLQTGDNTIFELIAFNELFEVAFFTSLINNITQGVEGFEIGSPVVKNFVLNALITVQAQEELHALGANGILTAAGETPIQPCEYIFPSADFDSAIGFARTFTDVVLGTLQDALAGLAANGDEEYIPLIGSIIGQEGEQNGYYRSLLDLVPSELPFLTRSKAQFAFSVLNQDVVVPGSCPNSNIIDLPIFGALKVLAENIKGKDQQLEFSFTNNGTDTDSISLVYINQQNLPIVEKPTIISEKDGVVTFEAFFPFSKFIMNGLTIAVVTNDSGPFDTVDEVADATLFGPGLIEVN</sequence>
<name>A0AAV9NZI9_9PEZI</name>
<proteinExistence type="predicted"/>
<feature type="signal peptide" evidence="2">
    <location>
        <begin position="1"/>
        <end position="18"/>
    </location>
</feature>
<accession>A0AAV9NZI9</accession>
<dbReference type="Proteomes" id="UP001337655">
    <property type="component" value="Unassembled WGS sequence"/>
</dbReference>